<dbReference type="Gene3D" id="2.60.40.10">
    <property type="entry name" value="Immunoglobulins"/>
    <property type="match status" value="1"/>
</dbReference>
<dbReference type="OrthoDB" id="10055806at2759"/>
<protein>
    <recommendedName>
        <fullName evidence="3">Ig-like domain-containing protein</fullName>
    </recommendedName>
</protein>
<dbReference type="CDD" id="cd00096">
    <property type="entry name" value="Ig"/>
    <property type="match status" value="1"/>
</dbReference>
<dbReference type="PANTHER" id="PTHR23278">
    <property type="entry name" value="SIDESTEP PROTEIN"/>
    <property type="match status" value="1"/>
</dbReference>
<dbReference type="SUPFAM" id="SSF48726">
    <property type="entry name" value="Immunoglobulin"/>
    <property type="match status" value="1"/>
</dbReference>
<sequence length="195" mass="21228">MKKSSPLRGLRAVALAAAGAPPAPAGARFSMKPHSHTRRMRARIHPRARAHTHLQCRPEPVVSWMIDGAPAPQYIGEKTDTHVVVNRLELPAVRRKHLNTTFTCRAANTHLVPPHEKTVRLEMNLQKVGQVDRLNTTLTEHGRRVAASAVVFRSVSESSDSSLPSSSPSSSPSPYIIYAILFQEGTDGLGTPLGL</sequence>
<evidence type="ECO:0000313" key="1">
    <source>
        <dbReference type="EMBL" id="GBP52394.1"/>
    </source>
</evidence>
<evidence type="ECO:0000313" key="2">
    <source>
        <dbReference type="Proteomes" id="UP000299102"/>
    </source>
</evidence>
<dbReference type="EMBL" id="BGZK01000601">
    <property type="protein sequence ID" value="GBP52394.1"/>
    <property type="molecule type" value="Genomic_DNA"/>
</dbReference>
<dbReference type="STRING" id="151549.A0A4C1WQK2"/>
<name>A0A4C1WQK2_EUMVA</name>
<proteinExistence type="predicted"/>
<gene>
    <name evidence="1" type="ORF">EVAR_37782_1</name>
</gene>
<accession>A0A4C1WQK2</accession>
<comment type="caution">
    <text evidence="1">The sequence shown here is derived from an EMBL/GenBank/DDBJ whole genome shotgun (WGS) entry which is preliminary data.</text>
</comment>
<organism evidence="1 2">
    <name type="scientific">Eumeta variegata</name>
    <name type="common">Bagworm moth</name>
    <name type="synonym">Eumeta japonica</name>
    <dbReference type="NCBI Taxonomy" id="151549"/>
    <lineage>
        <taxon>Eukaryota</taxon>
        <taxon>Metazoa</taxon>
        <taxon>Ecdysozoa</taxon>
        <taxon>Arthropoda</taxon>
        <taxon>Hexapoda</taxon>
        <taxon>Insecta</taxon>
        <taxon>Pterygota</taxon>
        <taxon>Neoptera</taxon>
        <taxon>Endopterygota</taxon>
        <taxon>Lepidoptera</taxon>
        <taxon>Glossata</taxon>
        <taxon>Ditrysia</taxon>
        <taxon>Tineoidea</taxon>
        <taxon>Psychidae</taxon>
        <taxon>Oiketicinae</taxon>
        <taxon>Eumeta</taxon>
    </lineage>
</organism>
<dbReference type="InterPro" id="IPR013783">
    <property type="entry name" value="Ig-like_fold"/>
</dbReference>
<evidence type="ECO:0008006" key="3">
    <source>
        <dbReference type="Google" id="ProtNLM"/>
    </source>
</evidence>
<dbReference type="PANTHER" id="PTHR23278:SF26">
    <property type="entry name" value="SIDESTEP III, ISOFORM O"/>
    <property type="match status" value="1"/>
</dbReference>
<dbReference type="Proteomes" id="UP000299102">
    <property type="component" value="Unassembled WGS sequence"/>
</dbReference>
<dbReference type="AlphaFoldDB" id="A0A4C1WQK2"/>
<keyword evidence="2" id="KW-1185">Reference proteome</keyword>
<reference evidence="1 2" key="1">
    <citation type="journal article" date="2019" name="Commun. Biol.">
        <title>The bagworm genome reveals a unique fibroin gene that provides high tensile strength.</title>
        <authorList>
            <person name="Kono N."/>
            <person name="Nakamura H."/>
            <person name="Ohtoshi R."/>
            <person name="Tomita M."/>
            <person name="Numata K."/>
            <person name="Arakawa K."/>
        </authorList>
    </citation>
    <scope>NUCLEOTIDE SEQUENCE [LARGE SCALE GENOMIC DNA]</scope>
</reference>
<dbReference type="InterPro" id="IPR036179">
    <property type="entry name" value="Ig-like_dom_sf"/>
</dbReference>